<feature type="transmembrane region" description="Helical" evidence="1">
    <location>
        <begin position="16"/>
        <end position="35"/>
    </location>
</feature>
<geneLocation type="plasmid" evidence="2">
    <name>pCB111</name>
</geneLocation>
<protein>
    <submittedName>
        <fullName evidence="2">Uncharacterized protein</fullName>
    </submittedName>
</protein>
<dbReference type="AlphaFoldDB" id="A0A077K0P5"/>
<accession>A0A077K0P5</accession>
<keyword evidence="1" id="KW-0472">Membrane</keyword>
<proteinExistence type="predicted"/>
<reference evidence="2" key="1">
    <citation type="submission" date="2013-09" db="EMBL/GenBank/DDBJ databases">
        <title>Analysis of type B2 neurotoxin-encoding plasmid in Clostridium botulinum.</title>
        <authorList>
            <person name="Hosomi K."/>
            <person name="Sakaguchi Y."/>
            <person name="Gotoh K."/>
            <person name="Nakamura K."/>
            <person name="Kohda T."/>
            <person name="Mukamoto M."/>
            <person name="Iida T."/>
            <person name="Kozaki S."/>
        </authorList>
    </citation>
    <scope>NUCLEOTIDE SEQUENCE</scope>
    <source>
        <strain evidence="2">111</strain>
        <plasmid evidence="2">pCB111</plasmid>
    </source>
</reference>
<keyword evidence="1" id="KW-1133">Transmembrane helix</keyword>
<name>A0A077K0P5_CLOBO</name>
<keyword evidence="2" id="KW-0614">Plasmid</keyword>
<organism evidence="2">
    <name type="scientific">Clostridium botulinum</name>
    <dbReference type="NCBI Taxonomy" id="1491"/>
    <lineage>
        <taxon>Bacteria</taxon>
        <taxon>Bacillati</taxon>
        <taxon>Bacillota</taxon>
        <taxon>Clostridia</taxon>
        <taxon>Eubacteriales</taxon>
        <taxon>Clostridiaceae</taxon>
        <taxon>Clostridium</taxon>
    </lineage>
</organism>
<dbReference type="EMBL" id="AB855771">
    <property type="protein sequence ID" value="BAP25751.1"/>
    <property type="molecule type" value="Genomic_DNA"/>
</dbReference>
<sequence length="113" mass="13048">MYMTLENRFKLDRFKFLFGIILIAALFSGYTLIMLEIDNKYWDYNTSYSVNTSNKIYNIKAKRIPETSDVEVIVSANGLKEKKSKIYKANRKSSEEITQQVISIANSTIAKCN</sequence>
<evidence type="ECO:0000256" key="1">
    <source>
        <dbReference type="SAM" id="Phobius"/>
    </source>
</evidence>
<keyword evidence="1" id="KW-0812">Transmembrane</keyword>
<dbReference type="RefSeq" id="WP_032072491.1">
    <property type="nucleotide sequence ID" value="NC_025146.1"/>
</dbReference>
<evidence type="ECO:0000313" key="2">
    <source>
        <dbReference type="EMBL" id="BAP25751.1"/>
    </source>
</evidence>